<keyword evidence="9" id="KW-1185">Reference proteome</keyword>
<keyword evidence="6" id="KW-0460">Magnesium</keyword>
<sequence length="390" mass="40531">MISVSEALEHLFGLVRPLGVEDVALADCGGRVLGQTVFARRTQPPFAASAMDGYAVVGDEAVSGASFQVIGEASAGGAFEGVVGSGQAVRIFTGAPIPSGATRVVIQEDVTRDGDRITLGDALDEGSHIRPAGGDFHEGTPLGAPRLLGPAEVALAAAMNLPTLPVTRRPRVAIMATGNELVMPGEDPAADQIIASNNFGLKAMLEARGAIVQMLPIAKDTPEALRLGFQLAKGADLVVTIGGASVGDHDLVGPVARDLGMETSFYKVAMRPGKPLMAGKLGDLAMVGLPGNPVSALVCGAIFLCPMIDVMLGLPAKAVPRQMAVLEHDLPENGPREHYMRAYFQDGGISIFPDQDSSLLSILSSSNALAIRPPRDPARKAGEQIEYIAF</sequence>
<evidence type="ECO:0000313" key="9">
    <source>
        <dbReference type="Proteomes" id="UP000238392"/>
    </source>
</evidence>
<comment type="function">
    <text evidence="1 6">Catalyzes the insertion of molybdate into adenylated molybdopterin with the concomitant release of AMP.</text>
</comment>
<dbReference type="InterPro" id="IPR036688">
    <property type="entry name" value="MoeA_C_domain_IV_sf"/>
</dbReference>
<evidence type="ECO:0000256" key="5">
    <source>
        <dbReference type="ARBA" id="ARBA00047317"/>
    </source>
</evidence>
<accession>A0A2T0X5L5</accession>
<evidence type="ECO:0000256" key="4">
    <source>
        <dbReference type="ARBA" id="ARBA00023150"/>
    </source>
</evidence>
<dbReference type="Gene3D" id="2.40.340.10">
    <property type="entry name" value="MoeA, C-terminal, domain IV"/>
    <property type="match status" value="1"/>
</dbReference>
<dbReference type="Pfam" id="PF03453">
    <property type="entry name" value="MoeA_N"/>
    <property type="match status" value="1"/>
</dbReference>
<evidence type="ECO:0000256" key="3">
    <source>
        <dbReference type="ARBA" id="ARBA00010763"/>
    </source>
</evidence>
<dbReference type="SUPFAM" id="SSF63882">
    <property type="entry name" value="MoeA N-terminal region -like"/>
    <property type="match status" value="1"/>
</dbReference>
<comment type="similarity">
    <text evidence="3 6">Belongs to the MoeA family.</text>
</comment>
<evidence type="ECO:0000259" key="7">
    <source>
        <dbReference type="SMART" id="SM00852"/>
    </source>
</evidence>
<keyword evidence="4 6" id="KW-0501">Molybdenum cofactor biosynthesis</keyword>
<dbReference type="Proteomes" id="UP000238392">
    <property type="component" value="Unassembled WGS sequence"/>
</dbReference>
<protein>
    <recommendedName>
        <fullName evidence="6">Molybdopterin molybdenumtransferase</fullName>
        <ecNumber evidence="6">2.10.1.1</ecNumber>
    </recommendedName>
</protein>
<dbReference type="SUPFAM" id="SSF53218">
    <property type="entry name" value="Molybdenum cofactor biosynthesis proteins"/>
    <property type="match status" value="1"/>
</dbReference>
<dbReference type="GO" id="GO:0005829">
    <property type="term" value="C:cytosol"/>
    <property type="evidence" value="ECO:0007669"/>
    <property type="project" value="TreeGrafter"/>
</dbReference>
<comment type="catalytic activity">
    <reaction evidence="5">
        <text>adenylyl-molybdopterin + molybdate = Mo-molybdopterin + AMP + H(+)</text>
        <dbReference type="Rhea" id="RHEA:35047"/>
        <dbReference type="ChEBI" id="CHEBI:15378"/>
        <dbReference type="ChEBI" id="CHEBI:36264"/>
        <dbReference type="ChEBI" id="CHEBI:62727"/>
        <dbReference type="ChEBI" id="CHEBI:71302"/>
        <dbReference type="ChEBI" id="CHEBI:456215"/>
        <dbReference type="EC" id="2.10.1.1"/>
    </reaction>
</comment>
<keyword evidence="6 8" id="KW-0808">Transferase</keyword>
<dbReference type="Gene3D" id="3.40.980.10">
    <property type="entry name" value="MoaB/Mog-like domain"/>
    <property type="match status" value="1"/>
</dbReference>
<dbReference type="InterPro" id="IPR001453">
    <property type="entry name" value="MoaB/Mog_dom"/>
</dbReference>
<dbReference type="EC" id="2.10.1.1" evidence="6"/>
<evidence type="ECO:0000256" key="2">
    <source>
        <dbReference type="ARBA" id="ARBA00005046"/>
    </source>
</evidence>
<dbReference type="OrthoDB" id="9804758at2"/>
<reference evidence="8 9" key="1">
    <citation type="submission" date="2018-03" db="EMBL/GenBank/DDBJ databases">
        <title>Genomic Encyclopedia of Archaeal and Bacterial Type Strains, Phase II (KMG-II): from individual species to whole genera.</title>
        <authorList>
            <person name="Goeker M."/>
        </authorList>
    </citation>
    <scope>NUCLEOTIDE SEQUENCE [LARGE SCALE GENOMIC DNA]</scope>
    <source>
        <strain evidence="8 9">DSM 100212</strain>
    </source>
</reference>
<feature type="domain" description="MoaB/Mog" evidence="7">
    <location>
        <begin position="173"/>
        <end position="310"/>
    </location>
</feature>
<dbReference type="Pfam" id="PF00994">
    <property type="entry name" value="MoCF_biosynth"/>
    <property type="match status" value="1"/>
</dbReference>
<name>A0A2T0X5L5_9RHOB</name>
<comment type="cofactor">
    <cofactor evidence="6">
        <name>Mg(2+)</name>
        <dbReference type="ChEBI" id="CHEBI:18420"/>
    </cofactor>
</comment>
<comment type="pathway">
    <text evidence="2 6">Cofactor biosynthesis; molybdopterin biosynthesis.</text>
</comment>
<dbReference type="InterPro" id="IPR005110">
    <property type="entry name" value="MoeA_linker/N"/>
</dbReference>
<dbReference type="GO" id="GO:0061599">
    <property type="term" value="F:molybdopterin molybdotransferase activity"/>
    <property type="evidence" value="ECO:0007669"/>
    <property type="project" value="UniProtKB-UniRule"/>
</dbReference>
<dbReference type="EMBL" id="PVTQ01000001">
    <property type="protein sequence ID" value="PRY94164.1"/>
    <property type="molecule type" value="Genomic_DNA"/>
</dbReference>
<dbReference type="Pfam" id="PF03454">
    <property type="entry name" value="MoeA_C"/>
    <property type="match status" value="1"/>
</dbReference>
<keyword evidence="6" id="KW-0479">Metal-binding</keyword>
<dbReference type="GO" id="GO:0006777">
    <property type="term" value="P:Mo-molybdopterin cofactor biosynthetic process"/>
    <property type="evidence" value="ECO:0007669"/>
    <property type="project" value="UniProtKB-UniRule"/>
</dbReference>
<dbReference type="InterPro" id="IPR036425">
    <property type="entry name" value="MoaB/Mog-like_dom_sf"/>
</dbReference>
<organism evidence="8 9">
    <name type="scientific">Donghicola tyrosinivorans</name>
    <dbReference type="NCBI Taxonomy" id="1652492"/>
    <lineage>
        <taxon>Bacteria</taxon>
        <taxon>Pseudomonadati</taxon>
        <taxon>Pseudomonadota</taxon>
        <taxon>Alphaproteobacteria</taxon>
        <taxon>Rhodobacterales</taxon>
        <taxon>Roseobacteraceae</taxon>
        <taxon>Donghicola</taxon>
    </lineage>
</organism>
<dbReference type="Gene3D" id="2.170.190.11">
    <property type="entry name" value="Molybdopterin biosynthesis moea protein, domain 3"/>
    <property type="match status" value="1"/>
</dbReference>
<keyword evidence="6" id="KW-0500">Molybdenum</keyword>
<dbReference type="UniPathway" id="UPA00344"/>
<dbReference type="AlphaFoldDB" id="A0A2T0X5L5"/>
<comment type="caution">
    <text evidence="8">The sequence shown here is derived from an EMBL/GenBank/DDBJ whole genome shotgun (WGS) entry which is preliminary data.</text>
</comment>
<dbReference type="Gene3D" id="3.90.105.10">
    <property type="entry name" value="Molybdopterin biosynthesis moea protein, domain 2"/>
    <property type="match status" value="1"/>
</dbReference>
<proteinExistence type="inferred from homology"/>
<dbReference type="RefSeq" id="WP_106262430.1">
    <property type="nucleotide sequence ID" value="NZ_PVTQ01000001.1"/>
</dbReference>
<evidence type="ECO:0000313" key="8">
    <source>
        <dbReference type="EMBL" id="PRY94164.1"/>
    </source>
</evidence>
<evidence type="ECO:0000256" key="6">
    <source>
        <dbReference type="RuleBase" id="RU365090"/>
    </source>
</evidence>
<dbReference type="InterPro" id="IPR038987">
    <property type="entry name" value="MoeA-like"/>
</dbReference>
<dbReference type="PANTHER" id="PTHR10192">
    <property type="entry name" value="MOLYBDOPTERIN BIOSYNTHESIS PROTEIN"/>
    <property type="match status" value="1"/>
</dbReference>
<dbReference type="CDD" id="cd00887">
    <property type="entry name" value="MoeA"/>
    <property type="match status" value="1"/>
</dbReference>
<dbReference type="PANTHER" id="PTHR10192:SF5">
    <property type="entry name" value="GEPHYRIN"/>
    <property type="match status" value="1"/>
</dbReference>
<dbReference type="InterPro" id="IPR036135">
    <property type="entry name" value="MoeA_linker/N_sf"/>
</dbReference>
<dbReference type="SUPFAM" id="SSF63867">
    <property type="entry name" value="MoeA C-terminal domain-like"/>
    <property type="match status" value="1"/>
</dbReference>
<gene>
    <name evidence="8" type="ORF">CLV74_101299</name>
</gene>
<dbReference type="SMART" id="SM00852">
    <property type="entry name" value="MoCF_biosynth"/>
    <property type="match status" value="1"/>
</dbReference>
<dbReference type="GO" id="GO:0046872">
    <property type="term" value="F:metal ion binding"/>
    <property type="evidence" value="ECO:0007669"/>
    <property type="project" value="UniProtKB-UniRule"/>
</dbReference>
<dbReference type="InterPro" id="IPR005111">
    <property type="entry name" value="MoeA_C_domain_IV"/>
</dbReference>
<evidence type="ECO:0000256" key="1">
    <source>
        <dbReference type="ARBA" id="ARBA00002901"/>
    </source>
</evidence>